<accession>A0AAD5MAN1</accession>
<evidence type="ECO:0000313" key="3">
    <source>
        <dbReference type="Proteomes" id="UP001196413"/>
    </source>
</evidence>
<gene>
    <name evidence="2" type="ORF">KIN20_000070</name>
</gene>
<dbReference type="Proteomes" id="UP001196413">
    <property type="component" value="Unassembled WGS sequence"/>
</dbReference>
<feature type="signal peptide" evidence="1">
    <location>
        <begin position="1"/>
        <end position="20"/>
    </location>
</feature>
<reference evidence="2" key="1">
    <citation type="submission" date="2021-06" db="EMBL/GenBank/DDBJ databases">
        <title>Parelaphostrongylus tenuis whole genome reference sequence.</title>
        <authorList>
            <person name="Garwood T.J."/>
            <person name="Larsen P.A."/>
            <person name="Fountain-Jones N.M."/>
            <person name="Garbe J.R."/>
            <person name="Macchietto M.G."/>
            <person name="Kania S.A."/>
            <person name="Gerhold R.W."/>
            <person name="Richards J.E."/>
            <person name="Wolf T.M."/>
        </authorList>
    </citation>
    <scope>NUCLEOTIDE SEQUENCE</scope>
    <source>
        <strain evidence="2">MNPRO001-30</strain>
        <tissue evidence="2">Meninges</tissue>
    </source>
</reference>
<protein>
    <submittedName>
        <fullName evidence="2">Uncharacterized protein</fullName>
    </submittedName>
</protein>
<dbReference type="AlphaFoldDB" id="A0AAD5MAN1"/>
<evidence type="ECO:0000313" key="2">
    <source>
        <dbReference type="EMBL" id="KAJ1345516.1"/>
    </source>
</evidence>
<evidence type="ECO:0000256" key="1">
    <source>
        <dbReference type="SAM" id="SignalP"/>
    </source>
</evidence>
<proteinExistence type="predicted"/>
<keyword evidence="3" id="KW-1185">Reference proteome</keyword>
<organism evidence="2 3">
    <name type="scientific">Parelaphostrongylus tenuis</name>
    <name type="common">Meningeal worm</name>
    <dbReference type="NCBI Taxonomy" id="148309"/>
    <lineage>
        <taxon>Eukaryota</taxon>
        <taxon>Metazoa</taxon>
        <taxon>Ecdysozoa</taxon>
        <taxon>Nematoda</taxon>
        <taxon>Chromadorea</taxon>
        <taxon>Rhabditida</taxon>
        <taxon>Rhabditina</taxon>
        <taxon>Rhabditomorpha</taxon>
        <taxon>Strongyloidea</taxon>
        <taxon>Metastrongylidae</taxon>
        <taxon>Parelaphostrongylus</taxon>
    </lineage>
</organism>
<feature type="chain" id="PRO_5042245243" evidence="1">
    <location>
        <begin position="21"/>
        <end position="155"/>
    </location>
</feature>
<keyword evidence="1" id="KW-0732">Signal</keyword>
<sequence>MSILLILLPVLVHYNVPVHSNVIDSNASPKIEEQIDELPTTGYDMAKVSDNDDWYTTSSAVNGHVSRYPLPYWMRYYQKNPFAPYHTNIPYNLNLLNHLAYPYLNPLLYGRQLSAYQRYQYPWKLNYLPDSDIRFSYLMNNPQAAITYQGFMANK</sequence>
<comment type="caution">
    <text evidence="2">The sequence shown here is derived from an EMBL/GenBank/DDBJ whole genome shotgun (WGS) entry which is preliminary data.</text>
</comment>
<dbReference type="EMBL" id="JAHQIW010000010">
    <property type="protein sequence ID" value="KAJ1345516.1"/>
    <property type="molecule type" value="Genomic_DNA"/>
</dbReference>
<name>A0AAD5MAN1_PARTN</name>